<dbReference type="GO" id="GO:0000287">
    <property type="term" value="F:magnesium ion binding"/>
    <property type="evidence" value="ECO:0007669"/>
    <property type="project" value="InterPro"/>
</dbReference>
<evidence type="ECO:0000256" key="6">
    <source>
        <dbReference type="ARBA" id="ARBA00022553"/>
    </source>
</evidence>
<evidence type="ECO:0000256" key="7">
    <source>
        <dbReference type="ARBA" id="ARBA00022723"/>
    </source>
</evidence>
<dbReference type="GO" id="GO:0004615">
    <property type="term" value="F:phosphomannomutase activity"/>
    <property type="evidence" value="ECO:0007669"/>
    <property type="project" value="UniProtKB-EC"/>
</dbReference>
<dbReference type="SUPFAM" id="SSF53738">
    <property type="entry name" value="Phosphoglucomutase, first 3 domains"/>
    <property type="match status" value="3"/>
</dbReference>
<evidence type="ECO:0000256" key="2">
    <source>
        <dbReference type="ARBA" id="ARBA00001946"/>
    </source>
</evidence>
<dbReference type="Gene3D" id="3.30.310.50">
    <property type="entry name" value="Alpha-D-phosphohexomutase, C-terminal domain"/>
    <property type="match status" value="1"/>
</dbReference>
<comment type="cofactor">
    <cofactor evidence="2">
        <name>Mg(2+)</name>
        <dbReference type="ChEBI" id="CHEBI:18420"/>
    </cofactor>
</comment>
<evidence type="ECO:0000256" key="8">
    <source>
        <dbReference type="ARBA" id="ARBA00022842"/>
    </source>
</evidence>
<feature type="domain" description="Alpha-D-phosphohexomutase alpha/beta/alpha" evidence="12">
    <location>
        <begin position="13"/>
        <end position="122"/>
    </location>
</feature>
<dbReference type="InterPro" id="IPR005846">
    <property type="entry name" value="A-D-PHexomutase_a/b/a-III"/>
</dbReference>
<dbReference type="Pfam" id="PF02879">
    <property type="entry name" value="PGM_PMM_II"/>
    <property type="match status" value="1"/>
</dbReference>
<keyword evidence="7 10" id="KW-0479">Metal-binding</keyword>
<comment type="similarity">
    <text evidence="4 10">Belongs to the phosphohexose mutase family.</text>
</comment>
<evidence type="ECO:0000256" key="4">
    <source>
        <dbReference type="ARBA" id="ARBA00010231"/>
    </source>
</evidence>
<evidence type="ECO:0000259" key="13">
    <source>
        <dbReference type="Pfam" id="PF02879"/>
    </source>
</evidence>
<sequence>MTVAGPEHLPAAELFRTYDIRGAAADLAEGDAAWWLGRAIATVAAESAPGPVALGRDGRLSSPAIAAAVADGLRAGGANVIDLGAIPTPLLYYGAWRLARGNGVMVTASHNPPADNGLKIVLGRRTLFGDGIRDLRHRLQEGALTRGDGSYRTADILADYRSRIAEDIRLERPLEVVVDAGNGIAGPAAVAVLEALGARVHPLHCEPDGHFPHHHPDPSRPENLADLAEAVRHQGADLGLAFDGDGDRLGVVDEQGRMVWPDRLLALFLPEVLAARPGAAVLFDVKSTGALFSAITEAGGRPVMTPSGHSLIRARMEAEGAVLAGELTGHLFLADRWFGFDDALYAAARILELVARAPTTADALGEPGDCVATPEIHLPVARAHGQTVIAALQAMTPPPGAAATTVDGLRLDFPRGWGLIRLSNTADALVLRFEAADVGELAAQREQLRRMLAEVDPALAGALAGATLLGGMS</sequence>
<evidence type="ECO:0000259" key="14">
    <source>
        <dbReference type="Pfam" id="PF02880"/>
    </source>
</evidence>
<keyword evidence="6" id="KW-0597">Phosphoprotein</keyword>
<dbReference type="OrthoDB" id="9803322at2"/>
<keyword evidence="9" id="KW-0413">Isomerase</keyword>
<dbReference type="InterPro" id="IPR005843">
    <property type="entry name" value="A-D-PHexomutase_C"/>
</dbReference>
<dbReference type="SUPFAM" id="SSF55957">
    <property type="entry name" value="Phosphoglucomutase, C-terminal domain"/>
    <property type="match status" value="1"/>
</dbReference>
<reference evidence="15 16" key="1">
    <citation type="submission" date="2016-10" db="EMBL/GenBank/DDBJ databases">
        <authorList>
            <person name="de Groot N.N."/>
        </authorList>
    </citation>
    <scope>NUCLEOTIDE SEQUENCE [LARGE SCALE GENOMIC DNA]</scope>
    <source>
        <strain evidence="15 16">HL3</strain>
    </source>
</reference>
<dbReference type="Pfam" id="PF02880">
    <property type="entry name" value="PGM_PMM_III"/>
    <property type="match status" value="1"/>
</dbReference>
<evidence type="ECO:0000256" key="3">
    <source>
        <dbReference type="ARBA" id="ARBA00004699"/>
    </source>
</evidence>
<dbReference type="GO" id="GO:0005975">
    <property type="term" value="P:carbohydrate metabolic process"/>
    <property type="evidence" value="ECO:0007669"/>
    <property type="project" value="InterPro"/>
</dbReference>
<dbReference type="InterPro" id="IPR016055">
    <property type="entry name" value="A-D-PHexomutase_a/b/a-I/II/III"/>
</dbReference>
<proteinExistence type="inferred from homology"/>
<keyword evidence="8 10" id="KW-0460">Magnesium</keyword>
<dbReference type="Pfam" id="PF02878">
    <property type="entry name" value="PGM_PMM_I"/>
    <property type="match status" value="1"/>
</dbReference>
<dbReference type="RefSeq" id="WP_093428362.1">
    <property type="nucleotide sequence ID" value="NZ_FOMJ01000005.1"/>
</dbReference>
<dbReference type="InterPro" id="IPR016066">
    <property type="entry name" value="A-D-PHexomutase_CS"/>
</dbReference>
<organism evidence="15 16">
    <name type="scientific">Thiohalospira halophila DSM 15071</name>
    <dbReference type="NCBI Taxonomy" id="1123397"/>
    <lineage>
        <taxon>Bacteria</taxon>
        <taxon>Pseudomonadati</taxon>
        <taxon>Pseudomonadota</taxon>
        <taxon>Gammaproteobacteria</taxon>
        <taxon>Thiohalospirales</taxon>
        <taxon>Thiohalospiraceae</taxon>
        <taxon>Thiohalospira</taxon>
    </lineage>
</organism>
<dbReference type="PROSITE" id="PS00710">
    <property type="entry name" value="PGM_PMM"/>
    <property type="match status" value="1"/>
</dbReference>
<dbReference type="InterPro" id="IPR005841">
    <property type="entry name" value="Alpha-D-phosphohexomutase_SF"/>
</dbReference>
<dbReference type="InterPro" id="IPR005844">
    <property type="entry name" value="A-D-PHexomutase_a/b/a-I"/>
</dbReference>
<gene>
    <name evidence="15" type="ORF">SAMN05660831_01723</name>
</gene>
<evidence type="ECO:0000259" key="12">
    <source>
        <dbReference type="Pfam" id="PF02878"/>
    </source>
</evidence>
<dbReference type="STRING" id="1123397.SAMN05660831_01723"/>
<feature type="domain" description="Alpha-D-phosphohexomutase C-terminal" evidence="11">
    <location>
        <begin position="380"/>
        <end position="449"/>
    </location>
</feature>
<feature type="domain" description="Alpha-D-phosphohexomutase alpha/beta/alpha" evidence="13">
    <location>
        <begin position="159"/>
        <end position="256"/>
    </location>
</feature>
<evidence type="ECO:0000259" key="11">
    <source>
        <dbReference type="Pfam" id="PF00408"/>
    </source>
</evidence>
<dbReference type="InterPro" id="IPR005845">
    <property type="entry name" value="A-D-PHexomutase_a/b/a-II"/>
</dbReference>
<dbReference type="CDD" id="cd03089">
    <property type="entry name" value="PMM_PGM"/>
    <property type="match status" value="1"/>
</dbReference>
<evidence type="ECO:0000256" key="10">
    <source>
        <dbReference type="RuleBase" id="RU004326"/>
    </source>
</evidence>
<feature type="domain" description="Alpha-D-phosphohexomutase alpha/beta/alpha" evidence="14">
    <location>
        <begin position="261"/>
        <end position="362"/>
    </location>
</feature>
<dbReference type="Gene3D" id="3.40.120.10">
    <property type="entry name" value="Alpha-D-Glucose-1,6-Bisphosphate, subunit A, domain 3"/>
    <property type="match status" value="3"/>
</dbReference>
<dbReference type="PRINTS" id="PR00509">
    <property type="entry name" value="PGMPMM"/>
</dbReference>
<name>A0A1I1SL15_9GAMM</name>
<protein>
    <recommendedName>
        <fullName evidence="5">phosphomannomutase</fullName>
        <ecNumber evidence="5">5.4.2.8</ecNumber>
    </recommendedName>
</protein>
<dbReference type="EC" id="5.4.2.8" evidence="5"/>
<comment type="pathway">
    <text evidence="3">Nucleotide-sugar biosynthesis; GDP-alpha-D-mannose biosynthesis; alpha-D-mannose 1-phosphate from D-fructose 6-phosphate: step 2/2.</text>
</comment>
<evidence type="ECO:0000313" key="15">
    <source>
        <dbReference type="EMBL" id="SFD47101.1"/>
    </source>
</evidence>
<accession>A0A1I1SL15</accession>
<dbReference type="PANTHER" id="PTHR43771">
    <property type="entry name" value="PHOSPHOMANNOMUTASE"/>
    <property type="match status" value="1"/>
</dbReference>
<dbReference type="PANTHER" id="PTHR43771:SF2">
    <property type="entry name" value="PHOSPHOMANNOMUTASE_PHOSPHOGLUCOMUTASE"/>
    <property type="match status" value="1"/>
</dbReference>
<dbReference type="Proteomes" id="UP000198611">
    <property type="component" value="Unassembled WGS sequence"/>
</dbReference>
<evidence type="ECO:0000256" key="1">
    <source>
        <dbReference type="ARBA" id="ARBA00000586"/>
    </source>
</evidence>
<comment type="catalytic activity">
    <reaction evidence="1">
        <text>alpha-D-mannose 1-phosphate = D-mannose 6-phosphate</text>
        <dbReference type="Rhea" id="RHEA:11140"/>
        <dbReference type="ChEBI" id="CHEBI:58409"/>
        <dbReference type="ChEBI" id="CHEBI:58735"/>
        <dbReference type="EC" id="5.4.2.8"/>
    </reaction>
</comment>
<evidence type="ECO:0000256" key="5">
    <source>
        <dbReference type="ARBA" id="ARBA00012730"/>
    </source>
</evidence>
<dbReference type="AlphaFoldDB" id="A0A1I1SL15"/>
<keyword evidence="16" id="KW-1185">Reference proteome</keyword>
<dbReference type="InterPro" id="IPR036900">
    <property type="entry name" value="A-D-PHexomutase_C_sf"/>
</dbReference>
<dbReference type="EMBL" id="FOMJ01000005">
    <property type="protein sequence ID" value="SFD47101.1"/>
    <property type="molecule type" value="Genomic_DNA"/>
</dbReference>
<evidence type="ECO:0000256" key="9">
    <source>
        <dbReference type="ARBA" id="ARBA00023235"/>
    </source>
</evidence>
<dbReference type="Pfam" id="PF00408">
    <property type="entry name" value="PGM_PMM_IV"/>
    <property type="match status" value="1"/>
</dbReference>
<evidence type="ECO:0000313" key="16">
    <source>
        <dbReference type="Proteomes" id="UP000198611"/>
    </source>
</evidence>